<proteinExistence type="predicted"/>
<evidence type="ECO:0000313" key="7">
    <source>
        <dbReference type="EMBL" id="OEH84192.1"/>
    </source>
</evidence>
<dbReference type="RefSeq" id="WP_069703429.1">
    <property type="nucleotide sequence ID" value="NZ_MJAT01000040.1"/>
</dbReference>
<dbReference type="PROSITE" id="PS51007">
    <property type="entry name" value="CYTC"/>
    <property type="match status" value="1"/>
</dbReference>
<dbReference type="STRING" id="1390249.BHU72_12370"/>
<feature type="region of interest" description="Disordered" evidence="5">
    <location>
        <begin position="30"/>
        <end position="49"/>
    </location>
</feature>
<dbReference type="InterPro" id="IPR036280">
    <property type="entry name" value="Multihaem_cyt_sf"/>
</dbReference>
<comment type="caution">
    <text evidence="7">The sequence shown here is derived from an EMBL/GenBank/DDBJ whole genome shotgun (WGS) entry which is preliminary data.</text>
</comment>
<dbReference type="PANTHER" id="PTHR35038:SF8">
    <property type="entry name" value="C-TYPE POLYHEME CYTOCHROME OMCC"/>
    <property type="match status" value="1"/>
</dbReference>
<organism evidence="7 8">
    <name type="scientific">Desulfuribacillus stibiiarsenatis</name>
    <dbReference type="NCBI Taxonomy" id="1390249"/>
    <lineage>
        <taxon>Bacteria</taxon>
        <taxon>Bacillati</taxon>
        <taxon>Bacillota</taxon>
        <taxon>Desulfuribacillia</taxon>
        <taxon>Desulfuribacillales</taxon>
        <taxon>Desulfuribacillaceae</taxon>
        <taxon>Desulfuribacillus</taxon>
    </lineage>
</organism>
<sequence>MARKLLVLTMLVVIAGLVFVGCELEAMPESQPVTQTPGPSTPAVPVTPVSNTIPASPLTAMTGMDTFAGTEKCAMCHTDAMKHWETSWHTKKTNPGPTYGDQFSAKIFPWAKEKWSTLDTHMILDRVDPKDNNRIYVTVQKYDWKEVDWIVGQVRKQRYAIYYDGGPRDAYISTTKDGGISWTIDKSQVYKFEGNKARAGYKFLTLELAPKADSIKTYGEFWSWQERCVTCHTTGFDPVKWDQAKKDFIDGKREDLREIFVADSRIACEACHGAGGEHAKAPSKSNIINPASLKVGDPTRKMVCEQCHTRTSGNIMYPGDSKAPNDSRGFILGKHDYMDVMNYTRPAWGDGNRQVSIDGKGRRDHQMDMDMRLQDHIKGKTGTAHASMACFDCHDAHTIGNDPNKIRTKVSPVETCAKCHFGTAQEYMKILDGATGWGKYGFGAWNNEGGRAATKQHIFNMDSEGRSFGLKPEQYIWAQKKDTVGDKKADFESIWPWERAAYEKKGQKVVVGAKPWEVPAAK</sequence>
<evidence type="ECO:0000256" key="2">
    <source>
        <dbReference type="ARBA" id="ARBA00022729"/>
    </source>
</evidence>
<dbReference type="EMBL" id="MJAT01000040">
    <property type="protein sequence ID" value="OEH84192.1"/>
    <property type="molecule type" value="Genomic_DNA"/>
</dbReference>
<protein>
    <recommendedName>
        <fullName evidence="6">Cytochrome c domain-containing protein</fullName>
    </recommendedName>
</protein>
<evidence type="ECO:0000256" key="4">
    <source>
        <dbReference type="PROSITE-ProRule" id="PRU00433"/>
    </source>
</evidence>
<dbReference type="SUPFAM" id="SSF50939">
    <property type="entry name" value="Sialidases"/>
    <property type="match status" value="1"/>
</dbReference>
<evidence type="ECO:0000256" key="1">
    <source>
        <dbReference type="ARBA" id="ARBA00022723"/>
    </source>
</evidence>
<dbReference type="Pfam" id="PF13435">
    <property type="entry name" value="Cytochrome_C554"/>
    <property type="match status" value="1"/>
</dbReference>
<dbReference type="Proteomes" id="UP000095255">
    <property type="component" value="Unassembled WGS sequence"/>
</dbReference>
<feature type="compositionally biased region" description="Low complexity" evidence="5">
    <location>
        <begin position="36"/>
        <end position="49"/>
    </location>
</feature>
<dbReference type="GO" id="GO:0020037">
    <property type="term" value="F:heme binding"/>
    <property type="evidence" value="ECO:0007669"/>
    <property type="project" value="InterPro"/>
</dbReference>
<keyword evidence="1 4" id="KW-0479">Metal-binding</keyword>
<dbReference type="PANTHER" id="PTHR35038">
    <property type="entry name" value="DISSIMILATORY SULFITE REDUCTASE SIRA"/>
    <property type="match status" value="1"/>
</dbReference>
<dbReference type="GO" id="GO:0009055">
    <property type="term" value="F:electron transfer activity"/>
    <property type="evidence" value="ECO:0007669"/>
    <property type="project" value="InterPro"/>
</dbReference>
<keyword evidence="2" id="KW-0732">Signal</keyword>
<dbReference type="Gene3D" id="1.10.1130.10">
    <property type="entry name" value="Flavocytochrome C3, Chain A"/>
    <property type="match status" value="1"/>
</dbReference>
<dbReference type="GO" id="GO:0046872">
    <property type="term" value="F:metal ion binding"/>
    <property type="evidence" value="ECO:0007669"/>
    <property type="project" value="UniProtKB-KW"/>
</dbReference>
<dbReference type="InterPro" id="IPR009056">
    <property type="entry name" value="Cyt_c-like_dom"/>
</dbReference>
<keyword evidence="3 4" id="KW-0408">Iron</keyword>
<keyword evidence="8" id="KW-1185">Reference proteome</keyword>
<dbReference type="InterPro" id="IPR023155">
    <property type="entry name" value="Cyt_c-552/4"/>
</dbReference>
<dbReference type="SUPFAM" id="SSF48695">
    <property type="entry name" value="Multiheme cytochromes"/>
    <property type="match status" value="1"/>
</dbReference>
<reference evidence="7 8" key="1">
    <citation type="submission" date="2016-09" db="EMBL/GenBank/DDBJ databases">
        <title>Desulfuribacillus arsenicus sp. nov., an obligately anaerobic, dissimilatory arsenic- and antimonate-reducing bacterium isolated from anoxic sediments.</title>
        <authorList>
            <person name="Abin C.A."/>
            <person name="Hollibaugh J.T."/>
        </authorList>
    </citation>
    <scope>NUCLEOTIDE SEQUENCE [LARGE SCALE GENOMIC DNA]</scope>
    <source>
        <strain evidence="7 8">MLFW-2</strain>
    </source>
</reference>
<evidence type="ECO:0000313" key="8">
    <source>
        <dbReference type="Proteomes" id="UP000095255"/>
    </source>
</evidence>
<evidence type="ECO:0000256" key="3">
    <source>
        <dbReference type="ARBA" id="ARBA00023004"/>
    </source>
</evidence>
<dbReference type="InterPro" id="IPR051829">
    <property type="entry name" value="Multiheme_Cytochr_ET"/>
</dbReference>
<evidence type="ECO:0000259" key="6">
    <source>
        <dbReference type="PROSITE" id="PS51007"/>
    </source>
</evidence>
<keyword evidence="4" id="KW-0349">Heme</keyword>
<accession>A0A1E5L210</accession>
<feature type="domain" description="Cytochrome c" evidence="6">
    <location>
        <begin position="251"/>
        <end position="348"/>
    </location>
</feature>
<name>A0A1E5L210_9FIRM</name>
<evidence type="ECO:0000256" key="5">
    <source>
        <dbReference type="SAM" id="MobiDB-lite"/>
    </source>
</evidence>
<dbReference type="OrthoDB" id="10939at2"/>
<dbReference type="InterPro" id="IPR036278">
    <property type="entry name" value="Sialidase_sf"/>
</dbReference>
<dbReference type="AlphaFoldDB" id="A0A1E5L210"/>
<gene>
    <name evidence="7" type="ORF">BHU72_12370</name>
</gene>
<dbReference type="PROSITE" id="PS51257">
    <property type="entry name" value="PROKAR_LIPOPROTEIN"/>
    <property type="match status" value="1"/>
</dbReference>